<reference evidence="4" key="1">
    <citation type="submission" date="2019-11" db="EMBL/GenBank/DDBJ databases">
        <authorList>
            <person name="Feng L."/>
        </authorList>
    </citation>
    <scope>NUCLEOTIDE SEQUENCE</scope>
    <source>
        <strain evidence="4">AodontolyticusLFYP35</strain>
    </source>
</reference>
<protein>
    <submittedName>
        <fullName evidence="4">PAP2 superfamily protein</fullName>
    </submittedName>
</protein>
<evidence type="ECO:0000313" key="4">
    <source>
        <dbReference type="EMBL" id="VYS82340.1"/>
    </source>
</evidence>
<feature type="region of interest" description="Disordered" evidence="1">
    <location>
        <begin position="1"/>
        <end position="88"/>
    </location>
</feature>
<organism evidence="4">
    <name type="scientific">Schaalia odontolytica</name>
    <dbReference type="NCBI Taxonomy" id="1660"/>
    <lineage>
        <taxon>Bacteria</taxon>
        <taxon>Bacillati</taxon>
        <taxon>Actinomycetota</taxon>
        <taxon>Actinomycetes</taxon>
        <taxon>Actinomycetales</taxon>
        <taxon>Actinomycetaceae</taxon>
        <taxon>Schaalia</taxon>
    </lineage>
</organism>
<feature type="transmembrane region" description="Helical" evidence="2">
    <location>
        <begin position="267"/>
        <end position="285"/>
    </location>
</feature>
<keyword evidence="2" id="KW-0812">Transmembrane</keyword>
<evidence type="ECO:0000256" key="2">
    <source>
        <dbReference type="SAM" id="Phobius"/>
    </source>
</evidence>
<keyword evidence="2" id="KW-0472">Membrane</keyword>
<gene>
    <name evidence="4" type="ORF">AOLFYP35_00443</name>
</gene>
<dbReference type="InterPro" id="IPR036938">
    <property type="entry name" value="PAP2/HPO_sf"/>
</dbReference>
<feature type="compositionally biased region" description="Low complexity" evidence="1">
    <location>
        <begin position="35"/>
        <end position="50"/>
    </location>
</feature>
<feature type="transmembrane region" description="Helical" evidence="2">
    <location>
        <begin position="346"/>
        <end position="365"/>
    </location>
</feature>
<evidence type="ECO:0000256" key="1">
    <source>
        <dbReference type="SAM" id="MobiDB-lite"/>
    </source>
</evidence>
<dbReference type="InterPro" id="IPR000326">
    <property type="entry name" value="PAP2/HPO"/>
</dbReference>
<accession>A0A6N2RS35</accession>
<feature type="transmembrane region" description="Helical" evidence="2">
    <location>
        <begin position="297"/>
        <end position="318"/>
    </location>
</feature>
<feature type="transmembrane region" description="Helical" evidence="2">
    <location>
        <begin position="147"/>
        <end position="170"/>
    </location>
</feature>
<feature type="transmembrane region" description="Helical" evidence="2">
    <location>
        <begin position="219"/>
        <end position="237"/>
    </location>
</feature>
<feature type="transmembrane region" description="Helical" evidence="2">
    <location>
        <begin position="101"/>
        <end position="127"/>
    </location>
</feature>
<proteinExistence type="predicted"/>
<keyword evidence="2" id="KW-1133">Transmembrane helix</keyword>
<feature type="transmembrane region" description="Helical" evidence="2">
    <location>
        <begin position="244"/>
        <end position="261"/>
    </location>
</feature>
<name>A0A6N2RS35_9ACTO</name>
<dbReference type="Gene3D" id="1.20.144.10">
    <property type="entry name" value="Phosphatidic acid phosphatase type 2/haloperoxidase"/>
    <property type="match status" value="1"/>
</dbReference>
<dbReference type="SMART" id="SM00014">
    <property type="entry name" value="acidPPc"/>
    <property type="match status" value="1"/>
</dbReference>
<feature type="compositionally biased region" description="Low complexity" evidence="1">
    <location>
        <begin position="68"/>
        <end position="87"/>
    </location>
</feature>
<sequence>MSERIPGYPDPSFNSEESEAYAPSEDAAEVPEALAASSRRFSGSQGSGSATSETPSSGAGRRPNIRQSSPRGSNAGAASGAARSAPRTVAPGYRPRLARRLFAAGGCALFSILVAWVAVFTVTGQAIDTLSMEAAMRWAEPLGTVGSTVTHIISVPAMVAVGGLIVLIAWLRRRPTLAGRALGMIVAANTTTQVAKLLIDRPDFHVSAAILNSLPSGHTTVAMSLALALVMIAPEWFRGPAAWIGYIWTSLVGISVMVFGWHRPADVLVAMAICGFWALILCPLETRVRHGVPVQKAMAVIAMASALITVLGVVYSVWALTPNDLAQMGSGGITYAEFLDALPRRAHILAGISSFAVVAVAGFVIHEVDRLSAK</sequence>
<dbReference type="EMBL" id="CACRSM010000002">
    <property type="protein sequence ID" value="VYS82340.1"/>
    <property type="molecule type" value="Genomic_DNA"/>
</dbReference>
<feature type="transmembrane region" description="Helical" evidence="2">
    <location>
        <begin position="177"/>
        <end position="199"/>
    </location>
</feature>
<dbReference type="Pfam" id="PF01569">
    <property type="entry name" value="PAP2"/>
    <property type="match status" value="1"/>
</dbReference>
<evidence type="ECO:0000259" key="3">
    <source>
        <dbReference type="SMART" id="SM00014"/>
    </source>
</evidence>
<feature type="domain" description="Phosphatidic acid phosphatase type 2/haloperoxidase" evidence="3">
    <location>
        <begin position="152"/>
        <end position="282"/>
    </location>
</feature>
<dbReference type="SUPFAM" id="SSF48317">
    <property type="entry name" value="Acid phosphatase/Vanadium-dependent haloperoxidase"/>
    <property type="match status" value="1"/>
</dbReference>
<dbReference type="AlphaFoldDB" id="A0A6N2RS35"/>